<dbReference type="SUPFAM" id="SSF52833">
    <property type="entry name" value="Thioredoxin-like"/>
    <property type="match status" value="1"/>
</dbReference>
<dbReference type="EMBL" id="JTDV01000001">
    <property type="protein sequence ID" value="KJD34732.1"/>
    <property type="molecule type" value="Genomic_DNA"/>
</dbReference>
<dbReference type="PROSITE" id="PS51352">
    <property type="entry name" value="THIOREDOXIN_2"/>
    <property type="match status" value="1"/>
</dbReference>
<evidence type="ECO:0000313" key="4">
    <source>
        <dbReference type="Proteomes" id="UP000032361"/>
    </source>
</evidence>
<dbReference type="PATRIC" id="fig|1382798.3.peg.600"/>
<comment type="caution">
    <text evidence="3">The sequence shown here is derived from an EMBL/GenBank/DDBJ whole genome shotgun (WGS) entry which is preliminary data.</text>
</comment>
<dbReference type="Pfam" id="PF13905">
    <property type="entry name" value="Thioredoxin_8"/>
    <property type="match status" value="1"/>
</dbReference>
<dbReference type="InterPro" id="IPR013766">
    <property type="entry name" value="Thioredoxin_domain"/>
</dbReference>
<evidence type="ECO:0000313" key="3">
    <source>
        <dbReference type="EMBL" id="KJD34732.1"/>
    </source>
</evidence>
<gene>
    <name evidence="3" type="ORF">PK35_02960</name>
</gene>
<organism evidence="3 4">
    <name type="scientific">Neotamlana nanhaiensis</name>
    <dbReference type="NCBI Taxonomy" id="1382798"/>
    <lineage>
        <taxon>Bacteria</taxon>
        <taxon>Pseudomonadati</taxon>
        <taxon>Bacteroidota</taxon>
        <taxon>Flavobacteriia</taxon>
        <taxon>Flavobacteriales</taxon>
        <taxon>Flavobacteriaceae</taxon>
        <taxon>Neotamlana</taxon>
    </lineage>
</organism>
<dbReference type="Proteomes" id="UP000032361">
    <property type="component" value="Unassembled WGS sequence"/>
</dbReference>
<keyword evidence="1" id="KW-0676">Redox-active center</keyword>
<evidence type="ECO:0000256" key="1">
    <source>
        <dbReference type="ARBA" id="ARBA00023284"/>
    </source>
</evidence>
<reference evidence="3 4" key="1">
    <citation type="journal article" date="2015" name="Antonie Van Leeuwenhoek">
        <title>Tamlana nanhaiensis sp. nov., isolated from surface seawater collected from the South China Sea.</title>
        <authorList>
            <person name="Liu X."/>
            <person name="Lai Q."/>
            <person name="Du Y."/>
            <person name="Li G."/>
            <person name="Sun F."/>
            <person name="Shao Z."/>
        </authorList>
    </citation>
    <scope>NUCLEOTIDE SEQUENCE [LARGE SCALE GENOMIC DNA]</scope>
    <source>
        <strain evidence="3 4">FHC16</strain>
    </source>
</reference>
<dbReference type="STRING" id="1382798.PK35_02960"/>
<dbReference type="AlphaFoldDB" id="A0A0D7WAF8"/>
<dbReference type="InterPro" id="IPR017937">
    <property type="entry name" value="Thioredoxin_CS"/>
</dbReference>
<evidence type="ECO:0000259" key="2">
    <source>
        <dbReference type="PROSITE" id="PS51352"/>
    </source>
</evidence>
<sequence>MNKNKSFVIKIALILLLFGCKKQEKSSVTEIHLSQQILNKYFESDIFQILSPVIVDSLKKPKFYSEKLKRFKGIPNLDSFHLITKNFDKNLLMLDLYSSKTISKEEFLVNTNGVDLDTTNLLASKIKYSFNAISGFKGGKQILIADLNNDFDFSDERVFSFPKDSSITFSDPTLIKNLPVLKFKYQQLVNGKLVWTNQKIKFYPNEDHSFKYLLMKGVINSTHNKYTAEILFQNSWIGKKTIENVPFTISLYGWRMGEYPNIVIMPDSIEHKNFSIYDFKYSLGDTLAVKNGYYKIDSLNQELSGLFFSKIKNQEIHSNGWRTGEKVDNYILRDLNGNEFNLTEKFKKKYLLLDFWGTWCAPCKELTPELKQLYKNNSEKLDILGIAVDKNVENVKTYVSENEMKWYHSFVDSKNHEEPIGKNLKIRAYPTFILLDQEKRIIMRGNTASLGEIKSFLETEK</sequence>
<protein>
    <recommendedName>
        <fullName evidence="2">Thioredoxin domain-containing protein</fullName>
    </recommendedName>
</protein>
<dbReference type="Gene3D" id="3.40.30.10">
    <property type="entry name" value="Glutaredoxin"/>
    <property type="match status" value="1"/>
</dbReference>
<dbReference type="PROSITE" id="PS00194">
    <property type="entry name" value="THIOREDOXIN_1"/>
    <property type="match status" value="1"/>
</dbReference>
<dbReference type="InterPro" id="IPR050553">
    <property type="entry name" value="Thioredoxin_ResA/DsbE_sf"/>
</dbReference>
<name>A0A0D7WAF8_9FLAO</name>
<dbReference type="CDD" id="cd02966">
    <property type="entry name" value="TlpA_like_family"/>
    <property type="match status" value="1"/>
</dbReference>
<feature type="domain" description="Thioredoxin" evidence="2">
    <location>
        <begin position="321"/>
        <end position="461"/>
    </location>
</feature>
<dbReference type="InterPro" id="IPR036249">
    <property type="entry name" value="Thioredoxin-like_sf"/>
</dbReference>
<proteinExistence type="predicted"/>
<dbReference type="PANTHER" id="PTHR42852">
    <property type="entry name" value="THIOL:DISULFIDE INTERCHANGE PROTEIN DSBE"/>
    <property type="match status" value="1"/>
</dbReference>
<dbReference type="OrthoDB" id="743079at2"/>
<dbReference type="PANTHER" id="PTHR42852:SF13">
    <property type="entry name" value="PROTEIN DIPZ"/>
    <property type="match status" value="1"/>
</dbReference>
<keyword evidence="4" id="KW-1185">Reference proteome</keyword>
<dbReference type="RefSeq" id="WP_044625121.1">
    <property type="nucleotide sequence ID" value="NZ_JTDV01000001.1"/>
</dbReference>
<dbReference type="InterPro" id="IPR012336">
    <property type="entry name" value="Thioredoxin-like_fold"/>
</dbReference>
<accession>A0A0D7WAF8</accession>